<reference evidence="4" key="1">
    <citation type="submission" date="2016-10" db="EMBL/GenBank/DDBJ databases">
        <authorList>
            <person name="Varghese N."/>
            <person name="Submissions S."/>
        </authorList>
    </citation>
    <scope>NUCLEOTIDE SEQUENCE [LARGE SCALE GENOMIC DNA]</scope>
    <source>
        <strain evidence="4">DSM 44771</strain>
    </source>
</reference>
<dbReference type="Gene3D" id="2.30.110.10">
    <property type="entry name" value="Electron Transport, Fmn-binding Protein, Chain A"/>
    <property type="match status" value="1"/>
</dbReference>
<evidence type="ECO:0000259" key="2">
    <source>
        <dbReference type="Pfam" id="PF01243"/>
    </source>
</evidence>
<evidence type="ECO:0000313" key="4">
    <source>
        <dbReference type="Proteomes" id="UP000198852"/>
    </source>
</evidence>
<protein>
    <submittedName>
        <fullName evidence="3">Pyridoxamine 5'-phosphate oxidase</fullName>
    </submittedName>
</protein>
<proteinExistence type="predicted"/>
<keyword evidence="1" id="KW-0560">Oxidoreductase</keyword>
<dbReference type="SUPFAM" id="SSF50475">
    <property type="entry name" value="FMN-binding split barrel"/>
    <property type="match status" value="1"/>
</dbReference>
<dbReference type="PANTHER" id="PTHR35176:SF6">
    <property type="entry name" value="HEME OXYGENASE HI_0854-RELATED"/>
    <property type="match status" value="1"/>
</dbReference>
<dbReference type="STRING" id="95161.SAMN05660874_03772"/>
<keyword evidence="4" id="KW-1185">Reference proteome</keyword>
<dbReference type="AlphaFoldDB" id="A0A1I6T928"/>
<dbReference type="InterPro" id="IPR052019">
    <property type="entry name" value="F420H2_bilvrd_red/Heme_oxyg"/>
</dbReference>
<dbReference type="EMBL" id="FOZX01000006">
    <property type="protein sequence ID" value="SFS85680.1"/>
    <property type="molecule type" value="Genomic_DNA"/>
</dbReference>
<dbReference type="Pfam" id="PF01243">
    <property type="entry name" value="PNPOx_N"/>
    <property type="match status" value="1"/>
</dbReference>
<dbReference type="Proteomes" id="UP000198852">
    <property type="component" value="Unassembled WGS sequence"/>
</dbReference>
<feature type="domain" description="Pyridoxamine 5'-phosphate oxidase N-terminal" evidence="2">
    <location>
        <begin position="26"/>
        <end position="137"/>
    </location>
</feature>
<dbReference type="GO" id="GO:0005829">
    <property type="term" value="C:cytosol"/>
    <property type="evidence" value="ECO:0007669"/>
    <property type="project" value="TreeGrafter"/>
</dbReference>
<dbReference type="InterPro" id="IPR012349">
    <property type="entry name" value="Split_barrel_FMN-bd"/>
</dbReference>
<dbReference type="GO" id="GO:0070967">
    <property type="term" value="F:coenzyme F420 binding"/>
    <property type="evidence" value="ECO:0007669"/>
    <property type="project" value="TreeGrafter"/>
</dbReference>
<dbReference type="GO" id="GO:0016627">
    <property type="term" value="F:oxidoreductase activity, acting on the CH-CH group of donors"/>
    <property type="evidence" value="ECO:0007669"/>
    <property type="project" value="TreeGrafter"/>
</dbReference>
<organism evidence="3 4">
    <name type="scientific">Saccharopolyspora flava</name>
    <dbReference type="NCBI Taxonomy" id="95161"/>
    <lineage>
        <taxon>Bacteria</taxon>
        <taxon>Bacillati</taxon>
        <taxon>Actinomycetota</taxon>
        <taxon>Actinomycetes</taxon>
        <taxon>Pseudonocardiales</taxon>
        <taxon>Pseudonocardiaceae</taxon>
        <taxon>Saccharopolyspora</taxon>
    </lineage>
</organism>
<evidence type="ECO:0000313" key="3">
    <source>
        <dbReference type="EMBL" id="SFS85680.1"/>
    </source>
</evidence>
<gene>
    <name evidence="3" type="ORF">SAMN05660874_03772</name>
</gene>
<dbReference type="PANTHER" id="PTHR35176">
    <property type="entry name" value="HEME OXYGENASE HI_0854-RELATED"/>
    <property type="match status" value="1"/>
</dbReference>
<name>A0A1I6T928_9PSEU</name>
<sequence length="166" mass="17845">MSDPRASLVGVTGWREFTEQAPELAAAARARLESAQHHVLATLRADGSPRVSGSEVGWYRDELVLGSMPGARKARDLQRDGRFAIHANPGDGTMTEPDVKISGLATEVTGDDQAAWVAEAGPPQSDAHLFRCALTEVVTTTVADDQTHLVITSWTPDQGVRVFKRA</sequence>
<accession>A0A1I6T928</accession>
<evidence type="ECO:0000256" key="1">
    <source>
        <dbReference type="ARBA" id="ARBA00023002"/>
    </source>
</evidence>
<dbReference type="InterPro" id="IPR011576">
    <property type="entry name" value="Pyridox_Oxase_N"/>
</dbReference>